<protein>
    <recommendedName>
        <fullName evidence="4">Nicotinamide N-methyltransferase</fullName>
    </recommendedName>
</protein>
<proteinExistence type="predicted"/>
<dbReference type="GO" id="GO:0005737">
    <property type="term" value="C:cytoplasm"/>
    <property type="evidence" value="ECO:0007669"/>
    <property type="project" value="TreeGrafter"/>
</dbReference>
<evidence type="ECO:0000313" key="3">
    <source>
        <dbReference type="Proteomes" id="UP000054771"/>
    </source>
</evidence>
<dbReference type="AlphaFoldDB" id="A0A0U5C4D4"/>
<dbReference type="Gene3D" id="3.40.50.150">
    <property type="entry name" value="Vaccinia Virus protein VP39"/>
    <property type="match status" value="1"/>
</dbReference>
<dbReference type="GO" id="GO:0008757">
    <property type="term" value="F:S-adenosylmethionine-dependent methyltransferase activity"/>
    <property type="evidence" value="ECO:0007669"/>
    <property type="project" value="UniProtKB-ARBA"/>
</dbReference>
<dbReference type="InterPro" id="IPR019410">
    <property type="entry name" value="Methyltransf_16"/>
</dbReference>
<evidence type="ECO:0008006" key="4">
    <source>
        <dbReference type="Google" id="ProtNLM"/>
    </source>
</evidence>
<evidence type="ECO:0000256" key="1">
    <source>
        <dbReference type="SAM" id="MobiDB-lite"/>
    </source>
</evidence>
<gene>
    <name evidence="2" type="ORF">ASPCAL03957</name>
</gene>
<keyword evidence="3" id="KW-1185">Reference proteome</keyword>
<dbReference type="Proteomes" id="UP000054771">
    <property type="component" value="Unassembled WGS sequence"/>
</dbReference>
<accession>A0A0U5C4D4</accession>
<sequence length="404" mass="44147">MGLPCGVIHHQLQFAISFIEELAKQLDKRLVLDEVLWAGSCLHNNKNSASFLHKSSFPPSISHINASHQLSIKMFHSRLRALPRRRADQPLPSDPCISTTDPGADAEDVDDESAEDLFSSSLSTMFPDDAPQFHGDPGQHLLYSSPRYGDITIMVPSYPGQSEDRNQEDAAETEANEVDEVRKLFAHILWSAGMVVADGLERAHDSDAGMWKVKGETVLELGAGAALPSIIAALAGASSITITDHPFSPALGPSGAISFNVAHNLSSSPETSTSTVEIVPHEWGKLSSDPWAVSRKAAYTRIIAADCYWMPSQHENLARTMKWFLAPGGIVWVVAGFHTGRESVAGFFATAVEMGLEIEEIFERDLISSAEGEEVRREWVEVREGEGPGNRTRWCVIALLRHAS</sequence>
<reference evidence="3" key="1">
    <citation type="journal article" date="2016" name="Genome Announc.">
        <title>Draft genome sequences of fungus Aspergillus calidoustus.</title>
        <authorList>
            <person name="Horn F."/>
            <person name="Linde J."/>
            <person name="Mattern D.J."/>
            <person name="Walther G."/>
            <person name="Guthke R."/>
            <person name="Scherlach K."/>
            <person name="Martin K."/>
            <person name="Brakhage A.A."/>
            <person name="Petzke L."/>
            <person name="Valiante V."/>
        </authorList>
    </citation>
    <scope>NUCLEOTIDE SEQUENCE [LARGE SCALE GENOMIC DNA]</scope>
    <source>
        <strain evidence="3">SF006504</strain>
    </source>
</reference>
<dbReference type="SUPFAM" id="SSF53335">
    <property type="entry name" value="S-adenosyl-L-methionine-dependent methyltransferases"/>
    <property type="match status" value="1"/>
</dbReference>
<dbReference type="Pfam" id="PF10294">
    <property type="entry name" value="Methyltransf_16"/>
    <property type="match status" value="1"/>
</dbReference>
<organism evidence="2 3">
    <name type="scientific">Aspergillus calidoustus</name>
    <dbReference type="NCBI Taxonomy" id="454130"/>
    <lineage>
        <taxon>Eukaryota</taxon>
        <taxon>Fungi</taxon>
        <taxon>Dikarya</taxon>
        <taxon>Ascomycota</taxon>
        <taxon>Pezizomycotina</taxon>
        <taxon>Eurotiomycetes</taxon>
        <taxon>Eurotiomycetidae</taxon>
        <taxon>Eurotiales</taxon>
        <taxon>Aspergillaceae</taxon>
        <taxon>Aspergillus</taxon>
        <taxon>Aspergillus subgen. Nidulantes</taxon>
    </lineage>
</organism>
<feature type="region of interest" description="Disordered" evidence="1">
    <location>
        <begin position="84"/>
        <end position="112"/>
    </location>
</feature>
<name>A0A0U5C4D4_ASPCI</name>
<dbReference type="PANTHER" id="PTHR14614:SF104">
    <property type="entry name" value="N-METHYLTRANSFERASE, PUTATIVE (AFU_ORTHOLOGUE AFUA_1G17750)-RELATED"/>
    <property type="match status" value="1"/>
</dbReference>
<dbReference type="InterPro" id="IPR029063">
    <property type="entry name" value="SAM-dependent_MTases_sf"/>
</dbReference>
<dbReference type="EMBL" id="CDMC01000003">
    <property type="protein sequence ID" value="CEL02794.1"/>
    <property type="molecule type" value="Genomic_DNA"/>
</dbReference>
<dbReference type="PANTHER" id="PTHR14614">
    <property type="entry name" value="HEPATOCELLULAR CARCINOMA-ASSOCIATED ANTIGEN"/>
    <property type="match status" value="1"/>
</dbReference>
<dbReference type="OMA" id="RARWCIV"/>
<evidence type="ECO:0000313" key="2">
    <source>
        <dbReference type="EMBL" id="CEL02794.1"/>
    </source>
</evidence>
<dbReference type="OrthoDB" id="2106152at2759"/>